<evidence type="ECO:0000256" key="7">
    <source>
        <dbReference type="ARBA" id="ARBA00022840"/>
    </source>
</evidence>
<gene>
    <name evidence="11" type="ORF">E1269_21185</name>
</gene>
<evidence type="ECO:0000313" key="12">
    <source>
        <dbReference type="Proteomes" id="UP000294739"/>
    </source>
</evidence>
<evidence type="ECO:0000256" key="3">
    <source>
        <dbReference type="ARBA" id="ARBA00022679"/>
    </source>
</evidence>
<dbReference type="OrthoDB" id="9803128at2"/>
<dbReference type="SUPFAM" id="SSF81301">
    <property type="entry name" value="Nucleotidyltransferase"/>
    <property type="match status" value="1"/>
</dbReference>
<dbReference type="InterPro" id="IPR043519">
    <property type="entry name" value="NT_sf"/>
</dbReference>
<dbReference type="Gene3D" id="3.30.460.10">
    <property type="entry name" value="Beta Polymerase, domain 2"/>
    <property type="match status" value="1"/>
</dbReference>
<evidence type="ECO:0000256" key="4">
    <source>
        <dbReference type="ARBA" id="ARBA00022695"/>
    </source>
</evidence>
<dbReference type="GO" id="GO:0005524">
    <property type="term" value="F:ATP binding"/>
    <property type="evidence" value="ECO:0007669"/>
    <property type="project" value="UniProtKB-KW"/>
</dbReference>
<keyword evidence="12" id="KW-1185">Reference proteome</keyword>
<feature type="domain" description="Polymerase nucleotidyl transferase" evidence="10">
    <location>
        <begin position="75"/>
        <end position="142"/>
    </location>
</feature>
<keyword evidence="8" id="KW-0460">Magnesium</keyword>
<dbReference type="Proteomes" id="UP000294739">
    <property type="component" value="Unassembled WGS sequence"/>
</dbReference>
<evidence type="ECO:0000256" key="6">
    <source>
        <dbReference type="ARBA" id="ARBA00022741"/>
    </source>
</evidence>
<keyword evidence="5" id="KW-0479">Metal-binding</keyword>
<dbReference type="PANTHER" id="PTHR33571">
    <property type="entry name" value="SSL8005 PROTEIN"/>
    <property type="match status" value="1"/>
</dbReference>
<evidence type="ECO:0000259" key="10">
    <source>
        <dbReference type="Pfam" id="PF01909"/>
    </source>
</evidence>
<protein>
    <submittedName>
        <fullName evidence="11">Cro/Cl family transcriptional regulator</fullName>
    </submittedName>
</protein>
<evidence type="ECO:0000256" key="5">
    <source>
        <dbReference type="ARBA" id="ARBA00022723"/>
    </source>
</evidence>
<dbReference type="InParanoid" id="A0A4R5CQL9"/>
<dbReference type="InterPro" id="IPR002934">
    <property type="entry name" value="Polymerase_NTP_transf_dom"/>
</dbReference>
<dbReference type="GO" id="GO:0046872">
    <property type="term" value="F:metal ion binding"/>
    <property type="evidence" value="ECO:0007669"/>
    <property type="project" value="UniProtKB-KW"/>
</dbReference>
<proteinExistence type="inferred from homology"/>
<dbReference type="Pfam" id="PF01909">
    <property type="entry name" value="NTP_transf_2"/>
    <property type="match status" value="1"/>
</dbReference>
<keyword evidence="4" id="KW-0548">Nucleotidyltransferase</keyword>
<keyword evidence="7" id="KW-0067">ATP-binding</keyword>
<evidence type="ECO:0000256" key="2">
    <source>
        <dbReference type="ARBA" id="ARBA00022649"/>
    </source>
</evidence>
<dbReference type="AlphaFoldDB" id="A0A4R5CQL9"/>
<dbReference type="EMBL" id="SMKZ01000034">
    <property type="protein sequence ID" value="TDE02809.1"/>
    <property type="molecule type" value="Genomic_DNA"/>
</dbReference>
<comment type="similarity">
    <text evidence="9">Belongs to the MntA antitoxin family.</text>
</comment>
<evidence type="ECO:0000256" key="1">
    <source>
        <dbReference type="ARBA" id="ARBA00001946"/>
    </source>
</evidence>
<sequence length="161" mass="17798">MALLAEYRDARREEELARLRRVLALRAMVATGMSQRQIAGALRITQPAVSQQLTFAPELDDVHPEVLLDAAAPILKAIATEHGYSRLAVFGSVARHEARTDSDIDLLVEAPGGTSSFGFVRFKQLLEQVLGREIDLVSYLVSYGSLKPKLDDDIRREAVLL</sequence>
<dbReference type="InterPro" id="IPR052038">
    <property type="entry name" value="Type-VII_TA_antitoxin"/>
</dbReference>
<evidence type="ECO:0000256" key="9">
    <source>
        <dbReference type="ARBA" id="ARBA00038276"/>
    </source>
</evidence>
<accession>A0A4R5CQL9</accession>
<organism evidence="11 12">
    <name type="scientific">Jiangella asiatica</name>
    <dbReference type="NCBI Taxonomy" id="2530372"/>
    <lineage>
        <taxon>Bacteria</taxon>
        <taxon>Bacillati</taxon>
        <taxon>Actinomycetota</taxon>
        <taxon>Actinomycetes</taxon>
        <taxon>Jiangellales</taxon>
        <taxon>Jiangellaceae</taxon>
        <taxon>Jiangella</taxon>
    </lineage>
</organism>
<comment type="caution">
    <text evidence="11">The sequence shown here is derived from an EMBL/GenBank/DDBJ whole genome shotgun (WGS) entry which is preliminary data.</text>
</comment>
<evidence type="ECO:0000313" key="11">
    <source>
        <dbReference type="EMBL" id="TDE02809.1"/>
    </source>
</evidence>
<name>A0A4R5CQL9_9ACTN</name>
<reference evidence="11 12" key="1">
    <citation type="submission" date="2019-03" db="EMBL/GenBank/DDBJ databases">
        <title>Draft genome sequences of novel Actinobacteria.</title>
        <authorList>
            <person name="Sahin N."/>
            <person name="Ay H."/>
            <person name="Saygin H."/>
        </authorList>
    </citation>
    <scope>NUCLEOTIDE SEQUENCE [LARGE SCALE GENOMIC DNA]</scope>
    <source>
        <strain evidence="11 12">5K138</strain>
    </source>
</reference>
<dbReference type="CDD" id="cd05403">
    <property type="entry name" value="NT_KNTase_like"/>
    <property type="match status" value="1"/>
</dbReference>
<dbReference type="GO" id="GO:0016779">
    <property type="term" value="F:nucleotidyltransferase activity"/>
    <property type="evidence" value="ECO:0007669"/>
    <property type="project" value="UniProtKB-KW"/>
</dbReference>
<comment type="cofactor">
    <cofactor evidence="1">
        <name>Mg(2+)</name>
        <dbReference type="ChEBI" id="CHEBI:18420"/>
    </cofactor>
</comment>
<keyword evidence="6" id="KW-0547">Nucleotide-binding</keyword>
<keyword evidence="3" id="KW-0808">Transferase</keyword>
<evidence type="ECO:0000256" key="8">
    <source>
        <dbReference type="ARBA" id="ARBA00022842"/>
    </source>
</evidence>
<dbReference type="PANTHER" id="PTHR33571:SF12">
    <property type="entry name" value="BSL3053 PROTEIN"/>
    <property type="match status" value="1"/>
</dbReference>
<keyword evidence="2" id="KW-1277">Toxin-antitoxin system</keyword>
<dbReference type="RefSeq" id="WP_131898225.1">
    <property type="nucleotide sequence ID" value="NZ_SMKZ01000034.1"/>
</dbReference>